<dbReference type="EMBL" id="JBBPBN010000085">
    <property type="protein sequence ID" value="KAK8982661.1"/>
    <property type="molecule type" value="Genomic_DNA"/>
</dbReference>
<dbReference type="SMART" id="SM00212">
    <property type="entry name" value="UBCc"/>
    <property type="match status" value="1"/>
</dbReference>
<dbReference type="InterPro" id="IPR000608">
    <property type="entry name" value="UBC"/>
</dbReference>
<dbReference type="CDD" id="cd23837">
    <property type="entry name" value="UBCc_UBE2O"/>
    <property type="match status" value="1"/>
</dbReference>
<keyword evidence="5" id="KW-1185">Reference proteome</keyword>
<feature type="domain" description="UBC core" evidence="3">
    <location>
        <begin position="46"/>
        <end position="206"/>
    </location>
</feature>
<proteinExistence type="predicted"/>
<evidence type="ECO:0000256" key="2">
    <source>
        <dbReference type="ARBA" id="ARBA00022786"/>
    </source>
</evidence>
<dbReference type="PROSITE" id="PS50127">
    <property type="entry name" value="UBC_2"/>
    <property type="match status" value="1"/>
</dbReference>
<evidence type="ECO:0000313" key="4">
    <source>
        <dbReference type="EMBL" id="KAK8982661.1"/>
    </source>
</evidence>
<dbReference type="SUPFAM" id="SSF54495">
    <property type="entry name" value="UBC-like"/>
    <property type="match status" value="1"/>
</dbReference>
<comment type="caution">
    <text evidence="4">The sequence shown here is derived from an EMBL/GenBank/DDBJ whole genome shotgun (WGS) entry which is preliminary data.</text>
</comment>
<dbReference type="PANTHER" id="PTHR46116:SF19">
    <property type="entry name" value="UBIQUITIN-CONJUGATING ENZYME FAMILY PROTEIN"/>
    <property type="match status" value="1"/>
</dbReference>
<reference evidence="4 5" key="1">
    <citation type="journal article" date="2024" name="G3 (Bethesda)">
        <title>Genome assembly of Hibiscus sabdariffa L. provides insights into metabolisms of medicinal natural products.</title>
        <authorList>
            <person name="Kim T."/>
        </authorList>
    </citation>
    <scope>NUCLEOTIDE SEQUENCE [LARGE SCALE GENOMIC DNA]</scope>
    <source>
        <strain evidence="4">TK-2024</strain>
        <tissue evidence="4">Old leaves</tissue>
    </source>
</reference>
<dbReference type="Pfam" id="PF00179">
    <property type="entry name" value="UQ_con"/>
    <property type="match status" value="1"/>
</dbReference>
<dbReference type="PANTHER" id="PTHR46116">
    <property type="entry name" value="(E3-INDEPENDENT) E2 UBIQUITIN-CONJUGATING ENZYME"/>
    <property type="match status" value="1"/>
</dbReference>
<evidence type="ECO:0000313" key="5">
    <source>
        <dbReference type="Proteomes" id="UP001396334"/>
    </source>
</evidence>
<accession>A0ABR2P2N9</accession>
<name>A0ABR2P2N9_9ROSI</name>
<gene>
    <name evidence="4" type="ORF">V6N11_046575</name>
</gene>
<evidence type="ECO:0000256" key="1">
    <source>
        <dbReference type="ARBA" id="ARBA00022679"/>
    </source>
</evidence>
<evidence type="ECO:0000259" key="3">
    <source>
        <dbReference type="PROSITE" id="PS50127"/>
    </source>
</evidence>
<dbReference type="Proteomes" id="UP001396334">
    <property type="component" value="Unassembled WGS sequence"/>
</dbReference>
<dbReference type="InterPro" id="IPR016135">
    <property type="entry name" value="UBQ-conjugating_enzyme/RWD"/>
</dbReference>
<dbReference type="Gene3D" id="3.10.110.10">
    <property type="entry name" value="Ubiquitin Conjugating Enzyme"/>
    <property type="match status" value="1"/>
</dbReference>
<keyword evidence="2" id="KW-0833">Ubl conjugation pathway</keyword>
<protein>
    <recommendedName>
        <fullName evidence="3">UBC core domain-containing protein</fullName>
    </recommendedName>
</protein>
<organism evidence="4 5">
    <name type="scientific">Hibiscus sabdariffa</name>
    <name type="common">roselle</name>
    <dbReference type="NCBI Taxonomy" id="183260"/>
    <lineage>
        <taxon>Eukaryota</taxon>
        <taxon>Viridiplantae</taxon>
        <taxon>Streptophyta</taxon>
        <taxon>Embryophyta</taxon>
        <taxon>Tracheophyta</taxon>
        <taxon>Spermatophyta</taxon>
        <taxon>Magnoliopsida</taxon>
        <taxon>eudicotyledons</taxon>
        <taxon>Gunneridae</taxon>
        <taxon>Pentapetalae</taxon>
        <taxon>rosids</taxon>
        <taxon>malvids</taxon>
        <taxon>Malvales</taxon>
        <taxon>Malvaceae</taxon>
        <taxon>Malvoideae</taxon>
        <taxon>Hibiscus</taxon>
    </lineage>
</organism>
<keyword evidence="1" id="KW-0808">Transferase</keyword>
<sequence>MNMAGIERVRADNFKQFDCVTDFSDHHYHARSKSKEKKNGSINNKNTVKRIMKEWEILEKSLPESIYVRVYEGRIDLLRAAVIGARKTPYHNGIFFFDLKFPPDYPNSPPKVCYRSFGLRLNPNLYATGYVCLSLLNTWGGIGTERWCPEKSTILQLLLSLQGLVLNEKPYFNEPGIKPAWSWESYNANVFVLSCKTMLFLCRNPPKNFEGLIAEHFRGNAGDILRACVEYLEGRVRVGFFNGDGAGADAPVSSKKKKIKVSRKFKGAVAELYPKLYQAFNGVGASLIGLPEKINVSESPAGGIIGKLKRFWKKITA</sequence>